<protein>
    <submittedName>
        <fullName evidence="2">Uncharacterized protein</fullName>
    </submittedName>
</protein>
<dbReference type="EMBL" id="JANPWB010000005">
    <property type="protein sequence ID" value="KAJ1186961.1"/>
    <property type="molecule type" value="Genomic_DNA"/>
</dbReference>
<sequence length="124" mass="12661">MNALVLRWPGCGAGRGRGPAPRSGCPCGGGCRSKTTALPLTTLGLRCPSAPGGAARRLPTRDSRTLRPLAQPRSTWAASARGKCDGRGLPPIGGLRPTGLFILACGRRVSPRAPVGAGPGRVRT</sequence>
<evidence type="ECO:0000256" key="1">
    <source>
        <dbReference type="SAM" id="MobiDB-lite"/>
    </source>
</evidence>
<proteinExistence type="predicted"/>
<organism evidence="2 3">
    <name type="scientific">Pleurodeles waltl</name>
    <name type="common">Iberian ribbed newt</name>
    <dbReference type="NCBI Taxonomy" id="8319"/>
    <lineage>
        <taxon>Eukaryota</taxon>
        <taxon>Metazoa</taxon>
        <taxon>Chordata</taxon>
        <taxon>Craniata</taxon>
        <taxon>Vertebrata</taxon>
        <taxon>Euteleostomi</taxon>
        <taxon>Amphibia</taxon>
        <taxon>Batrachia</taxon>
        <taxon>Caudata</taxon>
        <taxon>Salamandroidea</taxon>
        <taxon>Salamandridae</taxon>
        <taxon>Pleurodelinae</taxon>
        <taxon>Pleurodeles</taxon>
    </lineage>
</organism>
<accession>A0AAV7UE48</accession>
<dbReference type="AlphaFoldDB" id="A0AAV7UE48"/>
<reference evidence="2" key="1">
    <citation type="journal article" date="2022" name="bioRxiv">
        <title>Sequencing and chromosome-scale assembly of the giantPleurodeles waltlgenome.</title>
        <authorList>
            <person name="Brown T."/>
            <person name="Elewa A."/>
            <person name="Iarovenko S."/>
            <person name="Subramanian E."/>
            <person name="Araus A.J."/>
            <person name="Petzold A."/>
            <person name="Susuki M."/>
            <person name="Suzuki K.-i.T."/>
            <person name="Hayashi T."/>
            <person name="Toyoda A."/>
            <person name="Oliveira C."/>
            <person name="Osipova E."/>
            <person name="Leigh N.D."/>
            <person name="Simon A."/>
            <person name="Yun M.H."/>
        </authorList>
    </citation>
    <scope>NUCLEOTIDE SEQUENCE</scope>
    <source>
        <strain evidence="2">20211129_DDA</strain>
        <tissue evidence="2">Liver</tissue>
    </source>
</reference>
<gene>
    <name evidence="2" type="ORF">NDU88_003740</name>
</gene>
<feature type="region of interest" description="Disordered" evidence="1">
    <location>
        <begin position="50"/>
        <end position="90"/>
    </location>
</feature>
<name>A0AAV7UE48_PLEWA</name>
<comment type="caution">
    <text evidence="2">The sequence shown here is derived from an EMBL/GenBank/DDBJ whole genome shotgun (WGS) entry which is preliminary data.</text>
</comment>
<evidence type="ECO:0000313" key="3">
    <source>
        <dbReference type="Proteomes" id="UP001066276"/>
    </source>
</evidence>
<evidence type="ECO:0000313" key="2">
    <source>
        <dbReference type="EMBL" id="KAJ1186961.1"/>
    </source>
</evidence>
<keyword evidence="3" id="KW-1185">Reference proteome</keyword>
<dbReference type="Proteomes" id="UP001066276">
    <property type="component" value="Chromosome 3_1"/>
</dbReference>